<proteinExistence type="predicted"/>
<protein>
    <submittedName>
        <fullName evidence="2">Uncharacterized protein</fullName>
    </submittedName>
</protein>
<evidence type="ECO:0000313" key="2">
    <source>
        <dbReference type="EMBL" id="MED6194933.1"/>
    </source>
</evidence>
<dbReference type="Proteomes" id="UP001341840">
    <property type="component" value="Unassembled WGS sequence"/>
</dbReference>
<name>A0ABU6XE95_9FABA</name>
<gene>
    <name evidence="2" type="ORF">PIB30_033154</name>
</gene>
<dbReference type="EMBL" id="JASCZI010211597">
    <property type="protein sequence ID" value="MED6194933.1"/>
    <property type="molecule type" value="Genomic_DNA"/>
</dbReference>
<evidence type="ECO:0000313" key="3">
    <source>
        <dbReference type="Proteomes" id="UP001341840"/>
    </source>
</evidence>
<feature type="region of interest" description="Disordered" evidence="1">
    <location>
        <begin position="1"/>
        <end position="39"/>
    </location>
</feature>
<feature type="non-terminal residue" evidence="2">
    <location>
        <position position="78"/>
    </location>
</feature>
<organism evidence="2 3">
    <name type="scientific">Stylosanthes scabra</name>
    <dbReference type="NCBI Taxonomy" id="79078"/>
    <lineage>
        <taxon>Eukaryota</taxon>
        <taxon>Viridiplantae</taxon>
        <taxon>Streptophyta</taxon>
        <taxon>Embryophyta</taxon>
        <taxon>Tracheophyta</taxon>
        <taxon>Spermatophyta</taxon>
        <taxon>Magnoliopsida</taxon>
        <taxon>eudicotyledons</taxon>
        <taxon>Gunneridae</taxon>
        <taxon>Pentapetalae</taxon>
        <taxon>rosids</taxon>
        <taxon>fabids</taxon>
        <taxon>Fabales</taxon>
        <taxon>Fabaceae</taxon>
        <taxon>Papilionoideae</taxon>
        <taxon>50 kb inversion clade</taxon>
        <taxon>dalbergioids sensu lato</taxon>
        <taxon>Dalbergieae</taxon>
        <taxon>Pterocarpus clade</taxon>
        <taxon>Stylosanthes</taxon>
    </lineage>
</organism>
<evidence type="ECO:0000256" key="1">
    <source>
        <dbReference type="SAM" id="MobiDB-lite"/>
    </source>
</evidence>
<comment type="caution">
    <text evidence="2">The sequence shown here is derived from an EMBL/GenBank/DDBJ whole genome shotgun (WGS) entry which is preliminary data.</text>
</comment>
<accession>A0ABU6XE95</accession>
<sequence>MKESIWKLGKDMESKEMRRKAKMEEADTARPRSSLPPIPETTIILHQGYFININLTSSLTLDRDSSSSLLPSFSCLEK</sequence>
<feature type="compositionally biased region" description="Basic and acidic residues" evidence="1">
    <location>
        <begin position="1"/>
        <end position="30"/>
    </location>
</feature>
<reference evidence="2 3" key="1">
    <citation type="journal article" date="2023" name="Plants (Basel)">
        <title>Bridging the Gap: Combining Genomics and Transcriptomics Approaches to Understand Stylosanthes scabra, an Orphan Legume from the Brazilian Caatinga.</title>
        <authorList>
            <person name="Ferreira-Neto J.R.C."/>
            <person name="da Silva M.D."/>
            <person name="Binneck E."/>
            <person name="de Melo N.F."/>
            <person name="da Silva R.H."/>
            <person name="de Melo A.L.T.M."/>
            <person name="Pandolfi V."/>
            <person name="Bustamante F.O."/>
            <person name="Brasileiro-Vidal A.C."/>
            <person name="Benko-Iseppon A.M."/>
        </authorList>
    </citation>
    <scope>NUCLEOTIDE SEQUENCE [LARGE SCALE GENOMIC DNA]</scope>
    <source>
        <tissue evidence="2">Leaves</tissue>
    </source>
</reference>
<keyword evidence="3" id="KW-1185">Reference proteome</keyword>